<keyword evidence="6 8" id="KW-0067">ATP-binding</keyword>
<name>A0ABX1VJ31_9PLAN</name>
<gene>
    <name evidence="8 9" type="primary">panC</name>
    <name evidence="9" type="ORF">LzC2_36500</name>
</gene>
<dbReference type="EMBL" id="WTPX01000165">
    <property type="protein sequence ID" value="NNJ27545.1"/>
    <property type="molecule type" value="Genomic_DNA"/>
</dbReference>
<feature type="binding site" evidence="8">
    <location>
        <position position="209"/>
    </location>
    <ligand>
        <name>ATP</name>
        <dbReference type="ChEBI" id="CHEBI:30616"/>
    </ligand>
</feature>
<accession>A0ABX1VJ31</accession>
<evidence type="ECO:0000256" key="7">
    <source>
        <dbReference type="ARBA" id="ARBA00048258"/>
    </source>
</evidence>
<dbReference type="HAMAP" id="MF_00158">
    <property type="entry name" value="PanC"/>
    <property type="match status" value="1"/>
</dbReference>
<protein>
    <recommendedName>
        <fullName evidence="8">Pantothenate synthetase</fullName>
        <shortName evidence="8">PS</shortName>
        <ecNumber evidence="8">6.3.2.1</ecNumber>
    </recommendedName>
    <alternativeName>
        <fullName evidence="8">Pantoate--beta-alanine ligase</fullName>
    </alternativeName>
    <alternativeName>
        <fullName evidence="8">Pantoate-activating enzyme</fullName>
    </alternativeName>
</protein>
<feature type="binding site" evidence="8">
    <location>
        <position position="186"/>
    </location>
    <ligand>
        <name>(R)-pantoate</name>
        <dbReference type="ChEBI" id="CHEBI:15980"/>
    </ligand>
</feature>
<comment type="caution">
    <text evidence="9">The sequence shown here is derived from an EMBL/GenBank/DDBJ whole genome shotgun (WGS) entry which is preliminary data.</text>
</comment>
<keyword evidence="3 8" id="KW-0436">Ligase</keyword>
<evidence type="ECO:0000256" key="2">
    <source>
        <dbReference type="ARBA" id="ARBA00009256"/>
    </source>
</evidence>
<comment type="pathway">
    <text evidence="1 8">Cofactor biosynthesis; (R)-pantothenate biosynthesis; (R)-pantothenate from (R)-pantoate and beta-alanine: step 1/1.</text>
</comment>
<comment type="subunit">
    <text evidence="8">Homodimer.</text>
</comment>
<sequence length="317" mass="33779">MSDQSPDEPFSEPSVPEGLTLAGGLEELTFTPGLDDVLQASPPPIALVPTMGALHAGHAALIERAAEQMRDVAGGIVVVSIFVNPKQFGPGEDFDRYPRTLNADLKLCRDAGAEIVYAPSVRDMYPDEHLHPGGIATAVQVRGPLTETLEGAHRPGHFDGVATVVLKLLNMVRPAVAYFGEKDWQQLAVINTMANDLNLPYLIEPVPTIRDDDGLALSSRNHYLSPEQRRIAAELPAALFAARDAIESGVDPVSVENALAERLSNAGFAVDYAAVRCPTTLGPPPAKPPFTVRILVAAKLGDTRLIDNVSATRSSSA</sequence>
<dbReference type="InterPro" id="IPR003721">
    <property type="entry name" value="Pantoate_ligase"/>
</dbReference>
<comment type="function">
    <text evidence="8">Catalyzes the condensation of pantoate with beta-alanine in an ATP-dependent reaction via a pantoyl-adenylate intermediate.</text>
</comment>
<keyword evidence="5 8" id="KW-0547">Nucleotide-binding</keyword>
<dbReference type="Gene3D" id="3.30.1300.10">
    <property type="entry name" value="Pantoate-beta-alanine ligase, C-terminal domain"/>
    <property type="match status" value="1"/>
</dbReference>
<dbReference type="Pfam" id="PF02569">
    <property type="entry name" value="Pantoate_ligase"/>
    <property type="match status" value="1"/>
</dbReference>
<comment type="subcellular location">
    <subcellularLocation>
        <location evidence="8">Cytoplasm</location>
    </subcellularLocation>
</comment>
<feature type="active site" description="Proton donor" evidence="8">
    <location>
        <position position="58"/>
    </location>
</feature>
<comment type="miscellaneous">
    <text evidence="8">The reaction proceeds by a bi uni uni bi ping pong mechanism.</text>
</comment>
<dbReference type="NCBIfam" id="TIGR00018">
    <property type="entry name" value="panC"/>
    <property type="match status" value="1"/>
</dbReference>
<comment type="catalytic activity">
    <reaction evidence="7 8">
        <text>(R)-pantoate + beta-alanine + ATP = (R)-pantothenate + AMP + diphosphate + H(+)</text>
        <dbReference type="Rhea" id="RHEA:10912"/>
        <dbReference type="ChEBI" id="CHEBI:15378"/>
        <dbReference type="ChEBI" id="CHEBI:15980"/>
        <dbReference type="ChEBI" id="CHEBI:29032"/>
        <dbReference type="ChEBI" id="CHEBI:30616"/>
        <dbReference type="ChEBI" id="CHEBI:33019"/>
        <dbReference type="ChEBI" id="CHEBI:57966"/>
        <dbReference type="ChEBI" id="CHEBI:456215"/>
        <dbReference type="EC" id="6.3.2.1"/>
    </reaction>
</comment>
<organism evidence="9 10">
    <name type="scientific">Alienimonas chondri</name>
    <dbReference type="NCBI Taxonomy" id="2681879"/>
    <lineage>
        <taxon>Bacteria</taxon>
        <taxon>Pseudomonadati</taxon>
        <taxon>Planctomycetota</taxon>
        <taxon>Planctomycetia</taxon>
        <taxon>Planctomycetales</taxon>
        <taxon>Planctomycetaceae</taxon>
        <taxon>Alienimonas</taxon>
    </lineage>
</organism>
<keyword evidence="10" id="KW-1185">Reference proteome</keyword>
<feature type="binding site" evidence="8">
    <location>
        <begin position="180"/>
        <end position="183"/>
    </location>
    <ligand>
        <name>ATP</name>
        <dbReference type="ChEBI" id="CHEBI:30616"/>
    </ligand>
</feature>
<evidence type="ECO:0000256" key="1">
    <source>
        <dbReference type="ARBA" id="ARBA00004990"/>
    </source>
</evidence>
<dbReference type="InterPro" id="IPR042176">
    <property type="entry name" value="Pantoate_ligase_C"/>
</dbReference>
<comment type="similarity">
    <text evidence="2 8">Belongs to the pantothenate synthetase family.</text>
</comment>
<dbReference type="Proteomes" id="UP000609651">
    <property type="component" value="Unassembled WGS sequence"/>
</dbReference>
<feature type="binding site" evidence="8">
    <location>
        <begin position="217"/>
        <end position="220"/>
    </location>
    <ligand>
        <name>ATP</name>
        <dbReference type="ChEBI" id="CHEBI:30616"/>
    </ligand>
</feature>
<dbReference type="GO" id="GO:0004592">
    <property type="term" value="F:pantoate-beta-alanine ligase activity"/>
    <property type="evidence" value="ECO:0007669"/>
    <property type="project" value="UniProtKB-EC"/>
</dbReference>
<dbReference type="Gene3D" id="3.40.50.620">
    <property type="entry name" value="HUPs"/>
    <property type="match status" value="1"/>
</dbReference>
<reference evidence="9 10" key="1">
    <citation type="journal article" date="2020" name="Syst. Appl. Microbiol.">
        <title>Alienimonas chondri sp. nov., a novel planctomycete isolated from the biofilm of the red alga Chondrus crispus.</title>
        <authorList>
            <person name="Vitorino I."/>
            <person name="Albuquerque L."/>
            <person name="Wiegand S."/>
            <person name="Kallscheuer N."/>
            <person name="da Costa M.S."/>
            <person name="Lobo-da-Cunha A."/>
            <person name="Jogler C."/>
            <person name="Lage O.M."/>
        </authorList>
    </citation>
    <scope>NUCLEOTIDE SEQUENCE [LARGE SCALE GENOMIC DNA]</scope>
    <source>
        <strain evidence="9 10">LzC2</strain>
    </source>
</reference>
<dbReference type="EC" id="6.3.2.1" evidence="8"/>
<evidence type="ECO:0000256" key="4">
    <source>
        <dbReference type="ARBA" id="ARBA00022655"/>
    </source>
</evidence>
<dbReference type="RefSeq" id="WP_206678786.1">
    <property type="nucleotide sequence ID" value="NZ_WTPX01000165.1"/>
</dbReference>
<feature type="binding site" evidence="8">
    <location>
        <position position="87"/>
    </location>
    <ligand>
        <name>beta-alanine</name>
        <dbReference type="ChEBI" id="CHEBI:57966"/>
    </ligand>
</feature>
<keyword evidence="8" id="KW-0963">Cytoplasm</keyword>
<evidence type="ECO:0000256" key="8">
    <source>
        <dbReference type="HAMAP-Rule" id="MF_00158"/>
    </source>
</evidence>
<evidence type="ECO:0000256" key="3">
    <source>
        <dbReference type="ARBA" id="ARBA00022598"/>
    </source>
</evidence>
<evidence type="ECO:0000256" key="5">
    <source>
        <dbReference type="ARBA" id="ARBA00022741"/>
    </source>
</evidence>
<dbReference type="InterPro" id="IPR014729">
    <property type="entry name" value="Rossmann-like_a/b/a_fold"/>
</dbReference>
<feature type="binding site" evidence="8">
    <location>
        <position position="87"/>
    </location>
    <ligand>
        <name>(R)-pantoate</name>
        <dbReference type="ChEBI" id="CHEBI:15980"/>
    </ligand>
</feature>
<evidence type="ECO:0000313" key="9">
    <source>
        <dbReference type="EMBL" id="NNJ27545.1"/>
    </source>
</evidence>
<dbReference type="SUPFAM" id="SSF52374">
    <property type="entry name" value="Nucleotidylyl transferase"/>
    <property type="match status" value="1"/>
</dbReference>
<proteinExistence type="inferred from homology"/>
<evidence type="ECO:0000256" key="6">
    <source>
        <dbReference type="ARBA" id="ARBA00022840"/>
    </source>
</evidence>
<keyword evidence="4 8" id="KW-0566">Pantothenate biosynthesis</keyword>
<evidence type="ECO:0000313" key="10">
    <source>
        <dbReference type="Proteomes" id="UP000609651"/>
    </source>
</evidence>
<dbReference type="PANTHER" id="PTHR21299:SF1">
    <property type="entry name" value="PANTOATE--BETA-ALANINE LIGASE"/>
    <property type="match status" value="1"/>
</dbReference>
<dbReference type="PANTHER" id="PTHR21299">
    <property type="entry name" value="CYTIDYLATE KINASE/PANTOATE-BETA-ALANINE LIGASE"/>
    <property type="match status" value="1"/>
</dbReference>
<dbReference type="CDD" id="cd00560">
    <property type="entry name" value="PanC"/>
    <property type="match status" value="1"/>
</dbReference>
<feature type="binding site" evidence="8">
    <location>
        <begin position="51"/>
        <end position="58"/>
    </location>
    <ligand>
        <name>ATP</name>
        <dbReference type="ChEBI" id="CHEBI:30616"/>
    </ligand>
</feature>